<dbReference type="GO" id="GO:0055085">
    <property type="term" value="P:transmembrane transport"/>
    <property type="evidence" value="ECO:0007669"/>
    <property type="project" value="InterPro"/>
</dbReference>
<organism evidence="8 9">
    <name type="scientific">Scylla paramamosain</name>
    <name type="common">Mud crab</name>
    <dbReference type="NCBI Taxonomy" id="85552"/>
    <lineage>
        <taxon>Eukaryota</taxon>
        <taxon>Metazoa</taxon>
        <taxon>Ecdysozoa</taxon>
        <taxon>Arthropoda</taxon>
        <taxon>Crustacea</taxon>
        <taxon>Multicrustacea</taxon>
        <taxon>Malacostraca</taxon>
        <taxon>Eumalacostraca</taxon>
        <taxon>Eucarida</taxon>
        <taxon>Decapoda</taxon>
        <taxon>Pleocyemata</taxon>
        <taxon>Brachyura</taxon>
        <taxon>Eubrachyura</taxon>
        <taxon>Portunoidea</taxon>
        <taxon>Portunidae</taxon>
        <taxon>Portuninae</taxon>
        <taxon>Scylla</taxon>
    </lineage>
</organism>
<accession>A0AAW0SMJ5</accession>
<dbReference type="EMBL" id="JARAKH010000049">
    <property type="protein sequence ID" value="KAK8376214.1"/>
    <property type="molecule type" value="Genomic_DNA"/>
</dbReference>
<feature type="compositionally biased region" description="Polar residues" evidence="5">
    <location>
        <begin position="648"/>
        <end position="659"/>
    </location>
</feature>
<keyword evidence="2 6" id="KW-0812">Transmembrane</keyword>
<reference evidence="8 9" key="1">
    <citation type="submission" date="2023-03" db="EMBL/GenBank/DDBJ databases">
        <title>High-quality genome of Scylla paramamosain provides insights in environmental adaptation.</title>
        <authorList>
            <person name="Zhang L."/>
        </authorList>
    </citation>
    <scope>NUCLEOTIDE SEQUENCE [LARGE SCALE GENOMIC DNA]</scope>
    <source>
        <strain evidence="8">LZ_2023a</strain>
        <tissue evidence="8">Muscle</tissue>
    </source>
</reference>
<evidence type="ECO:0000256" key="2">
    <source>
        <dbReference type="ARBA" id="ARBA00022692"/>
    </source>
</evidence>
<dbReference type="SUPFAM" id="SSF52091">
    <property type="entry name" value="SpoIIaa-like"/>
    <property type="match status" value="1"/>
</dbReference>
<keyword evidence="9" id="KW-1185">Reference proteome</keyword>
<evidence type="ECO:0000256" key="1">
    <source>
        <dbReference type="ARBA" id="ARBA00004141"/>
    </source>
</evidence>
<feature type="transmembrane region" description="Helical" evidence="6">
    <location>
        <begin position="537"/>
        <end position="562"/>
    </location>
</feature>
<feature type="transmembrane region" description="Helical" evidence="6">
    <location>
        <begin position="497"/>
        <end position="517"/>
    </location>
</feature>
<dbReference type="PROSITE" id="PS50801">
    <property type="entry name" value="STAS"/>
    <property type="match status" value="1"/>
</dbReference>
<feature type="region of interest" description="Disordered" evidence="5">
    <location>
        <begin position="640"/>
        <end position="661"/>
    </location>
</feature>
<dbReference type="Pfam" id="PF00916">
    <property type="entry name" value="Sulfate_transp"/>
    <property type="match status" value="1"/>
</dbReference>
<dbReference type="InterPro" id="IPR002645">
    <property type="entry name" value="STAS_dom"/>
</dbReference>
<feature type="domain" description="STAS" evidence="7">
    <location>
        <begin position="587"/>
        <end position="765"/>
    </location>
</feature>
<dbReference type="Gene3D" id="3.30.750.24">
    <property type="entry name" value="STAS domain"/>
    <property type="match status" value="1"/>
</dbReference>
<keyword evidence="4 6" id="KW-0472">Membrane</keyword>
<dbReference type="InterPro" id="IPR011547">
    <property type="entry name" value="SLC26A/SulP_dom"/>
</dbReference>
<feature type="transmembrane region" description="Helical" evidence="6">
    <location>
        <begin position="239"/>
        <end position="257"/>
    </location>
</feature>
<dbReference type="InterPro" id="IPR036513">
    <property type="entry name" value="STAS_dom_sf"/>
</dbReference>
<keyword evidence="3 6" id="KW-1133">Transmembrane helix</keyword>
<evidence type="ECO:0000256" key="6">
    <source>
        <dbReference type="SAM" id="Phobius"/>
    </source>
</evidence>
<comment type="caution">
    <text evidence="8">The sequence shown here is derived from an EMBL/GenBank/DDBJ whole genome shotgun (WGS) entry which is preliminary data.</text>
</comment>
<evidence type="ECO:0000313" key="9">
    <source>
        <dbReference type="Proteomes" id="UP001487740"/>
    </source>
</evidence>
<evidence type="ECO:0000256" key="3">
    <source>
        <dbReference type="ARBA" id="ARBA00022989"/>
    </source>
</evidence>
<evidence type="ECO:0000259" key="7">
    <source>
        <dbReference type="PROSITE" id="PS50801"/>
    </source>
</evidence>
<protein>
    <recommendedName>
        <fullName evidence="7">STAS domain-containing protein</fullName>
    </recommendedName>
</protein>
<gene>
    <name evidence="8" type="ORF">O3P69_008723</name>
</gene>
<dbReference type="PANTHER" id="PTHR11814">
    <property type="entry name" value="SULFATE TRANSPORTER"/>
    <property type="match status" value="1"/>
</dbReference>
<sequence>MRVFTRKSGDSWPEDAKGDLTETGACGTIVRGMEQTNDYNEAGGGVGDGEDRGVGNAGAGSAGDFCVVRPALTVSQRARDYHYQPQDKPGFAKTVQKKVRDSCVCSGSCLKTAITSKLPILTWLPTYNPRQSLLGDIIAGVTVAIMHIPQGMAYALLAGLPPITGLYMAFFPLLVYSILGTSRHCSMGTFAVVCLMTRKVVEEMATAPDKHPTAASSVGDLIDNTTAAANPLTYTPVQVSAAVALMIGIVQVILGLLQLGSLCVFLSDMLVSGFTTGAAVHVMTSQIKYLFGLKVQGYNGPLKIIYTYKDIISQVLHANPAAMVISGLTIATLAFNNEVLKPWVRTKTKIPVPIELLVVIGGTVASYFGHLNDNYNIRIVGEIPTGIPSPTLPPFELLPRMVVDSIVISIVAYTVSYSMSKIFAKRHNYQVDATQELYALGLSNVFGSFFGCGPIAASLSRSLIQEAVGGVTQITSFICCGIIVLVLLFIGPVFETLPNCVLSSIIVVALKGMFLQVNDLKRIWKVSRMDATIWLSSFLGVVIIDIDYGLLIGIIVSLLVLLCRSQQPKTARFGHIANTDLYLDVAKYSSAVEIPSVSIFHFGGPVHFANIEYFRTQLETVTGLNPSIISDKKNILEKAQTSEDDTHQPNMEANGSVTSEGHEKEPNKLVMLFKNMKNGKKPKDLTISIPETKHIIIEMSSVSYIDSSAGKLLIQLYKDYNAAGISFSLAASSENVLDTLEECEATKVIPPEHIFHSTHDAVTILTSMDSSATAGGNSTKL</sequence>
<evidence type="ECO:0000256" key="4">
    <source>
        <dbReference type="ARBA" id="ARBA00023136"/>
    </source>
</evidence>
<dbReference type="NCBIfam" id="TIGR00815">
    <property type="entry name" value="sulP"/>
    <property type="match status" value="1"/>
</dbReference>
<dbReference type="AlphaFoldDB" id="A0AAW0SMJ5"/>
<feature type="transmembrane region" description="Helical" evidence="6">
    <location>
        <begin position="437"/>
        <end position="459"/>
    </location>
</feature>
<evidence type="ECO:0000313" key="8">
    <source>
        <dbReference type="EMBL" id="KAK8376214.1"/>
    </source>
</evidence>
<dbReference type="CDD" id="cd07042">
    <property type="entry name" value="STAS_SulP_like_sulfate_transporter"/>
    <property type="match status" value="1"/>
</dbReference>
<feature type="transmembrane region" description="Helical" evidence="6">
    <location>
        <begin position="397"/>
        <end position="416"/>
    </location>
</feature>
<feature type="transmembrane region" description="Helical" evidence="6">
    <location>
        <begin position="348"/>
        <end position="368"/>
    </location>
</feature>
<feature type="transmembrane region" description="Helical" evidence="6">
    <location>
        <begin position="154"/>
        <end position="179"/>
    </location>
</feature>
<feature type="region of interest" description="Disordered" evidence="5">
    <location>
        <begin position="1"/>
        <end position="20"/>
    </location>
</feature>
<proteinExistence type="predicted"/>
<dbReference type="InterPro" id="IPR001902">
    <property type="entry name" value="SLC26A/SulP_fam"/>
</dbReference>
<dbReference type="Pfam" id="PF01740">
    <property type="entry name" value="STAS"/>
    <property type="match status" value="1"/>
</dbReference>
<feature type="transmembrane region" description="Helical" evidence="6">
    <location>
        <begin position="311"/>
        <end position="336"/>
    </location>
</feature>
<name>A0AAW0SMJ5_SCYPA</name>
<feature type="transmembrane region" description="Helical" evidence="6">
    <location>
        <begin position="471"/>
        <end position="490"/>
    </location>
</feature>
<dbReference type="GO" id="GO:0016020">
    <property type="term" value="C:membrane"/>
    <property type="evidence" value="ECO:0007669"/>
    <property type="project" value="UniProtKB-SubCell"/>
</dbReference>
<dbReference type="Proteomes" id="UP001487740">
    <property type="component" value="Unassembled WGS sequence"/>
</dbReference>
<comment type="subcellular location">
    <subcellularLocation>
        <location evidence="1">Membrane</location>
        <topology evidence="1">Multi-pass membrane protein</topology>
    </subcellularLocation>
</comment>
<evidence type="ECO:0000256" key="5">
    <source>
        <dbReference type="SAM" id="MobiDB-lite"/>
    </source>
</evidence>
<feature type="transmembrane region" description="Helical" evidence="6">
    <location>
        <begin position="269"/>
        <end position="291"/>
    </location>
</feature>